<keyword evidence="2" id="KW-0472">Membrane</keyword>
<feature type="region of interest" description="Disordered" evidence="1">
    <location>
        <begin position="111"/>
        <end position="130"/>
    </location>
</feature>
<feature type="transmembrane region" description="Helical" evidence="2">
    <location>
        <begin position="484"/>
        <end position="506"/>
    </location>
</feature>
<feature type="transmembrane region" description="Helical" evidence="2">
    <location>
        <begin position="12"/>
        <end position="31"/>
    </location>
</feature>
<evidence type="ECO:0000259" key="3">
    <source>
        <dbReference type="Pfam" id="PF13632"/>
    </source>
</evidence>
<dbReference type="SUPFAM" id="SSF53448">
    <property type="entry name" value="Nucleotide-diphospho-sugar transferases"/>
    <property type="match status" value="1"/>
</dbReference>
<evidence type="ECO:0000313" key="4">
    <source>
        <dbReference type="EMBL" id="ORZ15223.1"/>
    </source>
</evidence>
<keyword evidence="5" id="KW-1185">Reference proteome</keyword>
<evidence type="ECO:0000256" key="2">
    <source>
        <dbReference type="SAM" id="Phobius"/>
    </source>
</evidence>
<proteinExistence type="predicted"/>
<name>A0A1X2IET5_9FUNG</name>
<keyword evidence="2" id="KW-0812">Transmembrane</keyword>
<dbReference type="PANTHER" id="PTHR36851">
    <property type="entry name" value="UNNAMED PRODUCT"/>
    <property type="match status" value="1"/>
</dbReference>
<evidence type="ECO:0000313" key="5">
    <source>
        <dbReference type="Proteomes" id="UP000193560"/>
    </source>
</evidence>
<feature type="transmembrane region" description="Helical" evidence="2">
    <location>
        <begin position="566"/>
        <end position="584"/>
    </location>
</feature>
<dbReference type="InterPro" id="IPR001173">
    <property type="entry name" value="Glyco_trans_2-like"/>
</dbReference>
<dbReference type="Pfam" id="PF13632">
    <property type="entry name" value="Glyco_trans_2_3"/>
    <property type="match status" value="1"/>
</dbReference>
<dbReference type="OrthoDB" id="5819478at2759"/>
<feature type="transmembrane region" description="Helical" evidence="2">
    <location>
        <begin position="37"/>
        <end position="59"/>
    </location>
</feature>
<dbReference type="Proteomes" id="UP000193560">
    <property type="component" value="Unassembled WGS sequence"/>
</dbReference>
<dbReference type="PANTHER" id="PTHR36851:SF1">
    <property type="entry name" value="GLYCO_TRANS_2-LIKE DOMAIN-CONTAINING PROTEIN"/>
    <property type="match status" value="1"/>
</dbReference>
<feature type="domain" description="Glycosyltransferase 2-like" evidence="3">
    <location>
        <begin position="261"/>
        <end position="493"/>
    </location>
</feature>
<sequence length="619" mass="70141">MTSLLNYPFELVAPMAAIVSILLLPLGPLLIPRFYLIFLLIYFTCFLYTQINHVFKFWITVSNIKKTIRHWNLNERNALNTNNNTHVNDNITNNNNNSTTVMIDDEKDGFAASSAPASPSPTPTRERYPSVAEDDERMNDMEASLKLYEDSHFVHAFIVPNYAEPEALLRDTIKRLANHRNAQTNYVIILAMEASETGFQPKAESLTHYFKDSFLHFIVTVHPADIPGESRGKGANVAWAARHGCAEMIQHGVDRRRVILTVSDSDSSIPELYVKEVEKTFTQAEEPYFLLFAPPIFFSRNAFDVPAAVRMTDITWSAMVMANLSNSRGIAFPCSTYSLSMILAERVGYWDTDADSVGEDMHMMLKCFFKTDGLARCAPIYVPINLTNVQTNGYLSNMHARYIQAKRHYNGVADVSYTLRSAAGLHSSVSDGNQSKVMMMGGSGAFIGNHKKSSMYASPTFWFDKLLICVKVLEAHMIPVTSGWLMFAAVPLMQFILFPPHSMVAIVDPADNPILTSDFYATLWNIVKIITVFLPFPLFGTLSIYEHLHRMVDRELYRKAKPDCRSWRNVFDYITLPIAAWMFMTIPSTIACIKRLYKPTDQYIVAEKFFDDEDDHDSA</sequence>
<evidence type="ECO:0000256" key="1">
    <source>
        <dbReference type="SAM" id="MobiDB-lite"/>
    </source>
</evidence>
<comment type="caution">
    <text evidence="4">The sequence shown here is derived from an EMBL/GenBank/DDBJ whole genome shotgun (WGS) entry which is preliminary data.</text>
</comment>
<dbReference type="EMBL" id="MCGE01000013">
    <property type="protein sequence ID" value="ORZ15223.1"/>
    <property type="molecule type" value="Genomic_DNA"/>
</dbReference>
<dbReference type="STRING" id="90262.A0A1X2IET5"/>
<feature type="transmembrane region" description="Helical" evidence="2">
    <location>
        <begin position="526"/>
        <end position="545"/>
    </location>
</feature>
<protein>
    <recommendedName>
        <fullName evidence="3">Glycosyltransferase 2-like domain-containing protein</fullName>
    </recommendedName>
</protein>
<keyword evidence="2" id="KW-1133">Transmembrane helix</keyword>
<accession>A0A1X2IET5</accession>
<reference evidence="4 5" key="1">
    <citation type="submission" date="2016-07" db="EMBL/GenBank/DDBJ databases">
        <title>Pervasive Adenine N6-methylation of Active Genes in Fungi.</title>
        <authorList>
            <consortium name="DOE Joint Genome Institute"/>
            <person name="Mondo S.J."/>
            <person name="Dannebaum R.O."/>
            <person name="Kuo R.C."/>
            <person name="Labutti K."/>
            <person name="Haridas S."/>
            <person name="Kuo A."/>
            <person name="Salamov A."/>
            <person name="Ahrendt S.R."/>
            <person name="Lipzen A."/>
            <person name="Sullivan W."/>
            <person name="Andreopoulos W.B."/>
            <person name="Clum A."/>
            <person name="Lindquist E."/>
            <person name="Daum C."/>
            <person name="Ramamoorthy G.K."/>
            <person name="Gryganskyi A."/>
            <person name="Culley D."/>
            <person name="Magnuson J.K."/>
            <person name="James T.Y."/>
            <person name="O'Malley M.A."/>
            <person name="Stajich J.E."/>
            <person name="Spatafora J.W."/>
            <person name="Visel A."/>
            <person name="Grigoriev I.V."/>
        </authorList>
    </citation>
    <scope>NUCLEOTIDE SEQUENCE [LARGE SCALE GENOMIC DNA]</scope>
    <source>
        <strain evidence="4 5">NRRL 1336</strain>
    </source>
</reference>
<dbReference type="AlphaFoldDB" id="A0A1X2IET5"/>
<organism evidence="4 5">
    <name type="scientific">Absidia repens</name>
    <dbReference type="NCBI Taxonomy" id="90262"/>
    <lineage>
        <taxon>Eukaryota</taxon>
        <taxon>Fungi</taxon>
        <taxon>Fungi incertae sedis</taxon>
        <taxon>Mucoromycota</taxon>
        <taxon>Mucoromycotina</taxon>
        <taxon>Mucoromycetes</taxon>
        <taxon>Mucorales</taxon>
        <taxon>Cunninghamellaceae</taxon>
        <taxon>Absidia</taxon>
    </lineage>
</organism>
<dbReference type="InterPro" id="IPR029044">
    <property type="entry name" value="Nucleotide-diphossugar_trans"/>
</dbReference>
<gene>
    <name evidence="4" type="ORF">BCR42DRAFT_492154</name>
</gene>